<dbReference type="InterPro" id="IPR051795">
    <property type="entry name" value="Glycosyl_Hydrlase_43"/>
</dbReference>
<comment type="similarity">
    <text evidence="1 5">Belongs to the glycosyl hydrolase 43 family.</text>
</comment>
<dbReference type="InterPro" id="IPR006710">
    <property type="entry name" value="Glyco_hydro_43"/>
</dbReference>
<keyword evidence="8" id="KW-1185">Reference proteome</keyword>
<dbReference type="SUPFAM" id="SSF75005">
    <property type="entry name" value="Arabinanase/levansucrase/invertase"/>
    <property type="match status" value="1"/>
</dbReference>
<keyword evidence="2 5" id="KW-0378">Hydrolase</keyword>
<gene>
    <name evidence="7" type="ORF">ESB00_10765</name>
</gene>
<feature type="chain" id="PRO_5020377553" description="Glycoside hydrolase" evidence="6">
    <location>
        <begin position="20"/>
        <end position="372"/>
    </location>
</feature>
<feature type="signal peptide" evidence="6">
    <location>
        <begin position="1"/>
        <end position="19"/>
    </location>
</feature>
<dbReference type="PANTHER" id="PTHR42812">
    <property type="entry name" value="BETA-XYLOSIDASE"/>
    <property type="match status" value="1"/>
</dbReference>
<organism evidence="7 8">
    <name type="scientific">Oleiharenicola lentus</name>
    <dbReference type="NCBI Taxonomy" id="2508720"/>
    <lineage>
        <taxon>Bacteria</taxon>
        <taxon>Pseudomonadati</taxon>
        <taxon>Verrucomicrobiota</taxon>
        <taxon>Opitutia</taxon>
        <taxon>Opitutales</taxon>
        <taxon>Opitutaceae</taxon>
        <taxon>Oleiharenicola</taxon>
    </lineage>
</organism>
<dbReference type="GO" id="GO:0005975">
    <property type="term" value="P:carbohydrate metabolic process"/>
    <property type="evidence" value="ECO:0007669"/>
    <property type="project" value="InterPro"/>
</dbReference>
<name>A0A4Q1CB82_9BACT</name>
<protein>
    <recommendedName>
        <fullName evidence="9">Glycoside hydrolase</fullName>
    </recommendedName>
</protein>
<dbReference type="EMBL" id="SDHX01000001">
    <property type="protein sequence ID" value="RXK56324.1"/>
    <property type="molecule type" value="Genomic_DNA"/>
</dbReference>
<evidence type="ECO:0000313" key="7">
    <source>
        <dbReference type="EMBL" id="RXK56324.1"/>
    </source>
</evidence>
<evidence type="ECO:0000256" key="4">
    <source>
        <dbReference type="PIRSR" id="PIRSR606710-2"/>
    </source>
</evidence>
<evidence type="ECO:0000313" key="8">
    <source>
        <dbReference type="Proteomes" id="UP000290218"/>
    </source>
</evidence>
<proteinExistence type="inferred from homology"/>
<evidence type="ECO:0000256" key="3">
    <source>
        <dbReference type="ARBA" id="ARBA00023295"/>
    </source>
</evidence>
<dbReference type="InterPro" id="IPR023296">
    <property type="entry name" value="Glyco_hydro_beta-prop_sf"/>
</dbReference>
<dbReference type="OrthoDB" id="9801455at2"/>
<dbReference type="Gene3D" id="2.115.10.20">
    <property type="entry name" value="Glycosyl hydrolase domain, family 43"/>
    <property type="match status" value="1"/>
</dbReference>
<evidence type="ECO:0000256" key="5">
    <source>
        <dbReference type="RuleBase" id="RU361187"/>
    </source>
</evidence>
<sequence length="372" mass="41974">MKKISLLLLAGLVVSLAAAEFRYQNPISSGLDPLGVRDCQVFRDGDRWYMTATAWPHWPRQEAWGIFNPGVVLYSSDNLTDWKFEKVILPAPPAGSGKWYQRRFWAPEIHRIDGKYYALFNASNPDAGYPGQHTGYAVSDNLFGPYRVVTDEKPLSNGNDFTLFKDDDGKVWAFWNRGREFGIGYAQIDLATGRLLTEPQSAIQPDRVDYAMNPDGTPTMEPGYDGRPVRKVAKYYGWDSIGIEGAYVIKRNGTYYLFYSSWTRGYEIGYATAPAVTGPWAKHPEPFYGEQSEQACRKNGLPYTGDPASPFNQVGHNEIFTGPDGRLWLSCHGILKDQPERPMLVIDPLEFESDGRLRKNAPSHTPQVIRLK</sequence>
<dbReference type="AlphaFoldDB" id="A0A4Q1CB82"/>
<feature type="site" description="Important for catalytic activity, responsible for pKa modulation of the active site Glu and correct orientation of both the proton donor and substrate" evidence="4">
    <location>
        <position position="160"/>
    </location>
</feature>
<evidence type="ECO:0000256" key="2">
    <source>
        <dbReference type="ARBA" id="ARBA00022801"/>
    </source>
</evidence>
<reference evidence="7 8" key="1">
    <citation type="submission" date="2019-01" db="EMBL/GenBank/DDBJ databases">
        <title>Lacunisphaera sp. strain TWA-58.</title>
        <authorList>
            <person name="Chen W.-M."/>
        </authorList>
    </citation>
    <scope>NUCLEOTIDE SEQUENCE [LARGE SCALE GENOMIC DNA]</scope>
    <source>
        <strain evidence="7 8">TWA-58</strain>
    </source>
</reference>
<evidence type="ECO:0008006" key="9">
    <source>
        <dbReference type="Google" id="ProtNLM"/>
    </source>
</evidence>
<evidence type="ECO:0000256" key="1">
    <source>
        <dbReference type="ARBA" id="ARBA00009865"/>
    </source>
</evidence>
<keyword evidence="3 5" id="KW-0326">Glycosidase</keyword>
<dbReference type="Proteomes" id="UP000290218">
    <property type="component" value="Unassembled WGS sequence"/>
</dbReference>
<dbReference type="PANTHER" id="PTHR42812:SF5">
    <property type="entry name" value="ENDO-ARABINASE"/>
    <property type="match status" value="1"/>
</dbReference>
<comment type="caution">
    <text evidence="7">The sequence shown here is derived from an EMBL/GenBank/DDBJ whole genome shotgun (WGS) entry which is preliminary data.</text>
</comment>
<evidence type="ECO:0000256" key="6">
    <source>
        <dbReference type="SAM" id="SignalP"/>
    </source>
</evidence>
<dbReference type="GO" id="GO:0004553">
    <property type="term" value="F:hydrolase activity, hydrolyzing O-glycosyl compounds"/>
    <property type="evidence" value="ECO:0007669"/>
    <property type="project" value="InterPro"/>
</dbReference>
<dbReference type="RefSeq" id="WP_129047692.1">
    <property type="nucleotide sequence ID" value="NZ_SDHX01000001.1"/>
</dbReference>
<keyword evidence="6" id="KW-0732">Signal</keyword>
<accession>A0A4Q1CB82</accession>
<dbReference type="Pfam" id="PF04616">
    <property type="entry name" value="Glyco_hydro_43"/>
    <property type="match status" value="1"/>
</dbReference>